<dbReference type="Gene3D" id="2.60.120.10">
    <property type="entry name" value="Jelly Rolls"/>
    <property type="match status" value="1"/>
</dbReference>
<proteinExistence type="inferred from homology"/>
<comment type="pathway">
    <text evidence="1">Carbohydrate degradation; glycolysis; D-glyceraldehyde 3-phosphate and glycerone phosphate from D-glucose: step 2/4.</text>
</comment>
<keyword evidence="8" id="KW-0413">Isomerase</keyword>
<accession>A0A840CK44</accession>
<dbReference type="SUPFAM" id="SSF51182">
    <property type="entry name" value="RmlC-like cupins"/>
    <property type="match status" value="1"/>
</dbReference>
<evidence type="ECO:0000256" key="6">
    <source>
        <dbReference type="ARBA" id="ARBA00029321"/>
    </source>
</evidence>
<feature type="domain" description="Glucose-6-phosphate isomerase prokaryote" evidence="7">
    <location>
        <begin position="28"/>
        <end position="179"/>
    </location>
</feature>
<dbReference type="InterPro" id="IPR011051">
    <property type="entry name" value="RmlC_Cupin_sf"/>
</dbReference>
<dbReference type="GO" id="GO:0006094">
    <property type="term" value="P:gluconeogenesis"/>
    <property type="evidence" value="ECO:0007669"/>
    <property type="project" value="UniProtKB-KW"/>
</dbReference>
<evidence type="ECO:0000259" key="7">
    <source>
        <dbReference type="Pfam" id="PF06560"/>
    </source>
</evidence>
<dbReference type="Pfam" id="PF06560">
    <property type="entry name" value="GPI"/>
    <property type="match status" value="1"/>
</dbReference>
<keyword evidence="5" id="KW-0324">Glycolysis</keyword>
<evidence type="ECO:0000256" key="4">
    <source>
        <dbReference type="ARBA" id="ARBA00022432"/>
    </source>
</evidence>
<dbReference type="CDD" id="cd02218">
    <property type="entry name" value="cupin_PGI"/>
    <property type="match status" value="1"/>
</dbReference>
<dbReference type="GO" id="GO:0004347">
    <property type="term" value="F:glucose-6-phosphate isomerase activity"/>
    <property type="evidence" value="ECO:0007669"/>
    <property type="project" value="UniProtKB-EC"/>
</dbReference>
<evidence type="ECO:0000256" key="5">
    <source>
        <dbReference type="ARBA" id="ARBA00023152"/>
    </source>
</evidence>
<keyword evidence="4" id="KW-0312">Gluconeogenesis</keyword>
<keyword evidence="9" id="KW-1185">Reference proteome</keyword>
<comment type="catalytic activity">
    <reaction evidence="6">
        <text>alpha-D-glucose 6-phosphate = beta-D-fructose 6-phosphate</text>
        <dbReference type="Rhea" id="RHEA:11816"/>
        <dbReference type="ChEBI" id="CHEBI:57634"/>
        <dbReference type="ChEBI" id="CHEBI:58225"/>
        <dbReference type="EC" id="5.3.1.9"/>
    </reaction>
</comment>
<dbReference type="Proteomes" id="UP000555103">
    <property type="component" value="Unassembled WGS sequence"/>
</dbReference>
<evidence type="ECO:0000256" key="1">
    <source>
        <dbReference type="ARBA" id="ARBA00004926"/>
    </source>
</evidence>
<dbReference type="RefSeq" id="WP_183305339.1">
    <property type="nucleotide sequence ID" value="NZ_JACIEP010000001.1"/>
</dbReference>
<name>A0A840CK44_9BACT</name>
<sequence>MDKSKILFPKAIFTNNLLTGESVKCDTRKLSDLENIFLDKEAFRNMDLQQTVYNVNSLLPVKENTPGGLFFGITTIYPGKVGNEFFMTKGHFHSNLDTAEFYWGVEGEGMLIMMDMDRNVWAERMFPGSLHYIPGKVAHRVANTGYRKLVFSACWPSDAGHDYKSIAKDDFAMRLIEKNGVPVLIK</sequence>
<dbReference type="InterPro" id="IPR010551">
    <property type="entry name" value="G6P_isomerase_prok"/>
</dbReference>
<reference evidence="8 9" key="1">
    <citation type="submission" date="2020-08" db="EMBL/GenBank/DDBJ databases">
        <title>Genomic Encyclopedia of Type Strains, Phase IV (KMG-IV): sequencing the most valuable type-strain genomes for metagenomic binning, comparative biology and taxonomic classification.</title>
        <authorList>
            <person name="Goeker M."/>
        </authorList>
    </citation>
    <scope>NUCLEOTIDE SEQUENCE [LARGE SCALE GENOMIC DNA]</scope>
    <source>
        <strain evidence="8 9">DSM 104969</strain>
    </source>
</reference>
<evidence type="ECO:0000256" key="2">
    <source>
        <dbReference type="ARBA" id="ARBA00006542"/>
    </source>
</evidence>
<dbReference type="AlphaFoldDB" id="A0A840CK44"/>
<dbReference type="EMBL" id="JACIEP010000001">
    <property type="protein sequence ID" value="MBB4034398.1"/>
    <property type="molecule type" value="Genomic_DNA"/>
</dbReference>
<dbReference type="GO" id="GO:0006096">
    <property type="term" value="P:glycolytic process"/>
    <property type="evidence" value="ECO:0007669"/>
    <property type="project" value="UniProtKB-UniPathway"/>
</dbReference>
<dbReference type="GO" id="GO:0005737">
    <property type="term" value="C:cytoplasm"/>
    <property type="evidence" value="ECO:0007669"/>
    <property type="project" value="InterPro"/>
</dbReference>
<protein>
    <recommendedName>
        <fullName evidence="3">glucose-6-phosphate isomerase</fullName>
        <ecNumber evidence="3">5.3.1.9</ecNumber>
    </recommendedName>
</protein>
<evidence type="ECO:0000313" key="8">
    <source>
        <dbReference type="EMBL" id="MBB4034398.1"/>
    </source>
</evidence>
<dbReference type="EC" id="5.3.1.9" evidence="3"/>
<gene>
    <name evidence="8" type="ORF">GGR21_000283</name>
</gene>
<dbReference type="UniPathway" id="UPA00109">
    <property type="reaction ID" value="UER00181"/>
</dbReference>
<dbReference type="InterPro" id="IPR014710">
    <property type="entry name" value="RmlC-like_jellyroll"/>
</dbReference>
<comment type="caution">
    <text evidence="8">The sequence shown here is derived from an EMBL/GenBank/DDBJ whole genome shotgun (WGS) entry which is preliminary data.</text>
</comment>
<evidence type="ECO:0000256" key="3">
    <source>
        <dbReference type="ARBA" id="ARBA00011952"/>
    </source>
</evidence>
<comment type="similarity">
    <text evidence="2">Belongs to the archaeal-type GPI family.</text>
</comment>
<organism evidence="8 9">
    <name type="scientific">Dysgonomonas hofstadii</name>
    <dbReference type="NCBI Taxonomy" id="637886"/>
    <lineage>
        <taxon>Bacteria</taxon>
        <taxon>Pseudomonadati</taxon>
        <taxon>Bacteroidota</taxon>
        <taxon>Bacteroidia</taxon>
        <taxon>Bacteroidales</taxon>
        <taxon>Dysgonomonadaceae</taxon>
        <taxon>Dysgonomonas</taxon>
    </lineage>
</organism>
<evidence type="ECO:0000313" key="9">
    <source>
        <dbReference type="Proteomes" id="UP000555103"/>
    </source>
</evidence>